<evidence type="ECO:0000256" key="1">
    <source>
        <dbReference type="ARBA" id="ARBA00006484"/>
    </source>
</evidence>
<dbReference type="InParanoid" id="W2S657"/>
<dbReference type="Gene3D" id="3.40.50.720">
    <property type="entry name" value="NAD(P)-binding Rossmann-like Domain"/>
    <property type="match status" value="1"/>
</dbReference>
<proteinExistence type="inferred from homology"/>
<dbReference type="VEuPathDB" id="FungiDB:HMPREF1541_10655"/>
<keyword evidence="3" id="KW-0560">Oxidoreductase</keyword>
<dbReference type="RefSeq" id="XP_008713547.1">
    <property type="nucleotide sequence ID" value="XM_008715325.1"/>
</dbReference>
<dbReference type="InterPro" id="IPR036291">
    <property type="entry name" value="NAD(P)-bd_dom_sf"/>
</dbReference>
<evidence type="ECO:0000313" key="4">
    <source>
        <dbReference type="EMBL" id="ETN44105.1"/>
    </source>
</evidence>
<comment type="similarity">
    <text evidence="1">Belongs to the short-chain dehydrogenases/reductases (SDR) family.</text>
</comment>
<dbReference type="Proteomes" id="UP000030752">
    <property type="component" value="Unassembled WGS sequence"/>
</dbReference>
<dbReference type="PRINTS" id="PR00081">
    <property type="entry name" value="GDHRDH"/>
</dbReference>
<dbReference type="PRINTS" id="PR00080">
    <property type="entry name" value="SDRFAMILY"/>
</dbReference>
<keyword evidence="2" id="KW-0521">NADP</keyword>
<dbReference type="PROSITE" id="PS00061">
    <property type="entry name" value="ADH_SHORT"/>
    <property type="match status" value="1"/>
</dbReference>
<gene>
    <name evidence="4" type="ORF">HMPREF1541_10655</name>
</gene>
<dbReference type="GeneID" id="19977994"/>
<evidence type="ECO:0000313" key="5">
    <source>
        <dbReference type="Proteomes" id="UP000030752"/>
    </source>
</evidence>
<evidence type="ECO:0000256" key="3">
    <source>
        <dbReference type="ARBA" id="ARBA00023002"/>
    </source>
</evidence>
<sequence length="245" mass="25838">MDGKVVAITGISGIGLAVAKQLRSQGALLSLADLSQDALDNARKELGATDDQIMTTVVDVGTASQVNSWIAETVKRFGRLDGAANMAGAIGKYHGVCTLKEMDDDDHWNLIMRVNLTGLMYCLRAELRHMSAGASIVNAASIQGLRGFAKHATYSASKHAVVGLTRSVAKEEAPHIRINAVAPGATQTPLLEQSVKIIGKHDADECLMNRTGSADEVANVVVFLLSPAASYVTGSIYSVDGGWDC</sequence>
<name>W2S657_CYPE1</name>
<dbReference type="AlphaFoldDB" id="W2S657"/>
<dbReference type="OrthoDB" id="1669814at2759"/>
<dbReference type="Pfam" id="PF13561">
    <property type="entry name" value="adh_short_C2"/>
    <property type="match status" value="1"/>
</dbReference>
<accession>W2S657</accession>
<dbReference type="SUPFAM" id="SSF51735">
    <property type="entry name" value="NAD(P)-binding Rossmann-fold domains"/>
    <property type="match status" value="1"/>
</dbReference>
<dbReference type="PANTHER" id="PTHR24321:SF8">
    <property type="entry name" value="ESTRADIOL 17-BETA-DEHYDROGENASE 8-RELATED"/>
    <property type="match status" value="1"/>
</dbReference>
<evidence type="ECO:0000256" key="2">
    <source>
        <dbReference type="ARBA" id="ARBA00022857"/>
    </source>
</evidence>
<dbReference type="InterPro" id="IPR020904">
    <property type="entry name" value="Sc_DH/Rdtase_CS"/>
</dbReference>
<dbReference type="EMBL" id="KI635846">
    <property type="protein sequence ID" value="ETN44105.1"/>
    <property type="molecule type" value="Genomic_DNA"/>
</dbReference>
<dbReference type="GO" id="GO:0016491">
    <property type="term" value="F:oxidoreductase activity"/>
    <property type="evidence" value="ECO:0007669"/>
    <property type="project" value="UniProtKB-KW"/>
</dbReference>
<dbReference type="STRING" id="1220924.W2S657"/>
<dbReference type="InterPro" id="IPR002347">
    <property type="entry name" value="SDR_fam"/>
</dbReference>
<dbReference type="FunFam" id="3.40.50.720:FF:000084">
    <property type="entry name" value="Short-chain dehydrogenase reductase"/>
    <property type="match status" value="1"/>
</dbReference>
<reference evidence="4 5" key="1">
    <citation type="submission" date="2013-03" db="EMBL/GenBank/DDBJ databases">
        <title>The Genome Sequence of Phialophora europaea CBS 101466.</title>
        <authorList>
            <consortium name="The Broad Institute Genomics Platform"/>
            <person name="Cuomo C."/>
            <person name="de Hoog S."/>
            <person name="Gorbushina A."/>
            <person name="Walker B."/>
            <person name="Young S.K."/>
            <person name="Zeng Q."/>
            <person name="Gargeya S."/>
            <person name="Fitzgerald M."/>
            <person name="Haas B."/>
            <person name="Abouelleil A."/>
            <person name="Allen A.W."/>
            <person name="Alvarado L."/>
            <person name="Arachchi H.M."/>
            <person name="Berlin A.M."/>
            <person name="Chapman S.B."/>
            <person name="Gainer-Dewar J."/>
            <person name="Goldberg J."/>
            <person name="Griggs A."/>
            <person name="Gujja S."/>
            <person name="Hansen M."/>
            <person name="Howarth C."/>
            <person name="Imamovic A."/>
            <person name="Ireland A."/>
            <person name="Larimer J."/>
            <person name="McCowan C."/>
            <person name="Murphy C."/>
            <person name="Pearson M."/>
            <person name="Poon T.W."/>
            <person name="Priest M."/>
            <person name="Roberts A."/>
            <person name="Saif S."/>
            <person name="Shea T."/>
            <person name="Sisk P."/>
            <person name="Sykes S."/>
            <person name="Wortman J."/>
            <person name="Nusbaum C."/>
            <person name="Birren B."/>
        </authorList>
    </citation>
    <scope>NUCLEOTIDE SEQUENCE [LARGE SCALE GENOMIC DNA]</scope>
    <source>
        <strain evidence="4 5">CBS 101466</strain>
    </source>
</reference>
<dbReference type="CDD" id="cd05233">
    <property type="entry name" value="SDR_c"/>
    <property type="match status" value="1"/>
</dbReference>
<keyword evidence="5" id="KW-1185">Reference proteome</keyword>
<dbReference type="PANTHER" id="PTHR24321">
    <property type="entry name" value="DEHYDROGENASES, SHORT CHAIN"/>
    <property type="match status" value="1"/>
</dbReference>
<dbReference type="HOGENOM" id="CLU_010194_1_0_1"/>
<protein>
    <submittedName>
        <fullName evidence="4">Uncharacterized protein</fullName>
    </submittedName>
</protein>
<organism evidence="4 5">
    <name type="scientific">Cyphellophora europaea (strain CBS 101466)</name>
    <name type="common">Phialophora europaea</name>
    <dbReference type="NCBI Taxonomy" id="1220924"/>
    <lineage>
        <taxon>Eukaryota</taxon>
        <taxon>Fungi</taxon>
        <taxon>Dikarya</taxon>
        <taxon>Ascomycota</taxon>
        <taxon>Pezizomycotina</taxon>
        <taxon>Eurotiomycetes</taxon>
        <taxon>Chaetothyriomycetidae</taxon>
        <taxon>Chaetothyriales</taxon>
        <taxon>Cyphellophoraceae</taxon>
        <taxon>Cyphellophora</taxon>
    </lineage>
</organism>
<dbReference type="eggNOG" id="KOG1200">
    <property type="taxonomic scope" value="Eukaryota"/>
</dbReference>